<dbReference type="GO" id="GO:0000978">
    <property type="term" value="F:RNA polymerase II cis-regulatory region sequence-specific DNA binding"/>
    <property type="evidence" value="ECO:0007669"/>
    <property type="project" value="TreeGrafter"/>
</dbReference>
<dbReference type="PANTHER" id="PTHR13421">
    <property type="entry name" value="SNRNA-ACTIVATING PROTEIN COMPLEX SUBUNIT 3"/>
    <property type="match status" value="1"/>
</dbReference>
<gene>
    <name evidence="8" type="ORF">FA13DRAFT_1809556</name>
</gene>
<comment type="caution">
    <text evidence="8">The sequence shown here is derived from an EMBL/GenBank/DDBJ whole genome shotgun (WGS) entry which is preliminary data.</text>
</comment>
<dbReference type="GO" id="GO:0042796">
    <property type="term" value="P:snRNA transcription by RNA polymerase III"/>
    <property type="evidence" value="ECO:0007669"/>
    <property type="project" value="TreeGrafter"/>
</dbReference>
<name>A0A4Y7TVT3_COPMI</name>
<sequence>MISSSGVTQTIESLFGPASELITVSDFIESASTILAEISPPDGDDDDVDMVIAHECSVSDIKDELEQILNDPLLAASLVQDHEQEVGVLYTSYGKNKKPGRKPPSPDTETLPSDVLRMRRELEEVQLKSWKLSTESVMFVRPPRNSDYNSLVKIRPMAIGASVGGGPEGVLTISIYNKVPWGPSYVSRLFQHAYLASQSLQDVYSTLPCIFAASPSSGGSNPAHMEPGCAICVENVLYCDSQEYSKEILEHIAGAKRATLKPSTSRRTLAETKLSSLSLRLHFPYPVHHAGNCQHFIVVEQVRLCHHSDPVSGYPIALQLTPPLPSLCYMCHKVPATWSVVGDVRLGESPSLVCGPCWDALGNPIEGVVVTPIPT</sequence>
<dbReference type="GO" id="GO:0001006">
    <property type="term" value="F:RNA polymerase III type 3 promoter sequence-specific DNA binding"/>
    <property type="evidence" value="ECO:0007669"/>
    <property type="project" value="TreeGrafter"/>
</dbReference>
<evidence type="ECO:0000256" key="4">
    <source>
        <dbReference type="ARBA" id="ARBA00023125"/>
    </source>
</evidence>
<evidence type="ECO:0000256" key="7">
    <source>
        <dbReference type="SAM" id="MobiDB-lite"/>
    </source>
</evidence>
<proteinExistence type="inferred from homology"/>
<organism evidence="8 9">
    <name type="scientific">Coprinellus micaceus</name>
    <name type="common">Glistening ink-cap mushroom</name>
    <name type="synonym">Coprinus micaceus</name>
    <dbReference type="NCBI Taxonomy" id="71717"/>
    <lineage>
        <taxon>Eukaryota</taxon>
        <taxon>Fungi</taxon>
        <taxon>Dikarya</taxon>
        <taxon>Basidiomycota</taxon>
        <taxon>Agaricomycotina</taxon>
        <taxon>Agaricomycetes</taxon>
        <taxon>Agaricomycetidae</taxon>
        <taxon>Agaricales</taxon>
        <taxon>Agaricineae</taxon>
        <taxon>Psathyrellaceae</taxon>
        <taxon>Coprinellus</taxon>
    </lineage>
</organism>
<dbReference type="AlphaFoldDB" id="A0A4Y7TVT3"/>
<accession>A0A4Y7TVT3</accession>
<comment type="subcellular location">
    <subcellularLocation>
        <location evidence="1">Nucleus</location>
    </subcellularLocation>
</comment>
<keyword evidence="5" id="KW-0804">Transcription</keyword>
<dbReference type="PANTHER" id="PTHR13421:SF16">
    <property type="entry name" value="SNRNA-ACTIVATING PROTEIN COMPLEX SUBUNIT 3"/>
    <property type="match status" value="1"/>
</dbReference>
<protein>
    <recommendedName>
        <fullName evidence="10">snRNA-activating protein complex subunit 3</fullName>
    </recommendedName>
</protein>
<evidence type="ECO:0000256" key="6">
    <source>
        <dbReference type="ARBA" id="ARBA00023242"/>
    </source>
</evidence>
<dbReference type="EMBL" id="QPFP01000003">
    <property type="protein sequence ID" value="TEB38295.1"/>
    <property type="molecule type" value="Genomic_DNA"/>
</dbReference>
<dbReference type="GO" id="GO:0042795">
    <property type="term" value="P:snRNA transcription by RNA polymerase II"/>
    <property type="evidence" value="ECO:0007669"/>
    <property type="project" value="TreeGrafter"/>
</dbReference>
<evidence type="ECO:0000256" key="2">
    <source>
        <dbReference type="ARBA" id="ARBA00010410"/>
    </source>
</evidence>
<dbReference type="Proteomes" id="UP000298030">
    <property type="component" value="Unassembled WGS sequence"/>
</dbReference>
<dbReference type="GO" id="GO:0005634">
    <property type="term" value="C:nucleus"/>
    <property type="evidence" value="ECO:0007669"/>
    <property type="project" value="UniProtKB-SubCell"/>
</dbReference>
<evidence type="ECO:0000256" key="1">
    <source>
        <dbReference type="ARBA" id="ARBA00004123"/>
    </source>
</evidence>
<evidence type="ECO:0000313" key="8">
    <source>
        <dbReference type="EMBL" id="TEB38295.1"/>
    </source>
</evidence>
<evidence type="ECO:0000256" key="3">
    <source>
        <dbReference type="ARBA" id="ARBA00023015"/>
    </source>
</evidence>
<evidence type="ECO:0008006" key="10">
    <source>
        <dbReference type="Google" id="ProtNLM"/>
    </source>
</evidence>
<evidence type="ECO:0000256" key="5">
    <source>
        <dbReference type="ARBA" id="ARBA00023163"/>
    </source>
</evidence>
<keyword evidence="9" id="KW-1185">Reference proteome</keyword>
<reference evidence="8 9" key="1">
    <citation type="journal article" date="2019" name="Nat. Ecol. Evol.">
        <title>Megaphylogeny resolves global patterns of mushroom evolution.</title>
        <authorList>
            <person name="Varga T."/>
            <person name="Krizsan K."/>
            <person name="Foldi C."/>
            <person name="Dima B."/>
            <person name="Sanchez-Garcia M."/>
            <person name="Sanchez-Ramirez S."/>
            <person name="Szollosi G.J."/>
            <person name="Szarkandi J.G."/>
            <person name="Papp V."/>
            <person name="Albert L."/>
            <person name="Andreopoulos W."/>
            <person name="Angelini C."/>
            <person name="Antonin V."/>
            <person name="Barry K.W."/>
            <person name="Bougher N.L."/>
            <person name="Buchanan P."/>
            <person name="Buyck B."/>
            <person name="Bense V."/>
            <person name="Catcheside P."/>
            <person name="Chovatia M."/>
            <person name="Cooper J."/>
            <person name="Damon W."/>
            <person name="Desjardin D."/>
            <person name="Finy P."/>
            <person name="Geml J."/>
            <person name="Haridas S."/>
            <person name="Hughes K."/>
            <person name="Justo A."/>
            <person name="Karasinski D."/>
            <person name="Kautmanova I."/>
            <person name="Kiss B."/>
            <person name="Kocsube S."/>
            <person name="Kotiranta H."/>
            <person name="LaButti K.M."/>
            <person name="Lechner B.E."/>
            <person name="Liimatainen K."/>
            <person name="Lipzen A."/>
            <person name="Lukacs Z."/>
            <person name="Mihaltcheva S."/>
            <person name="Morgado L.N."/>
            <person name="Niskanen T."/>
            <person name="Noordeloos M.E."/>
            <person name="Ohm R.A."/>
            <person name="Ortiz-Santana B."/>
            <person name="Ovrebo C."/>
            <person name="Racz N."/>
            <person name="Riley R."/>
            <person name="Savchenko A."/>
            <person name="Shiryaev A."/>
            <person name="Soop K."/>
            <person name="Spirin V."/>
            <person name="Szebenyi C."/>
            <person name="Tomsovsky M."/>
            <person name="Tulloss R.E."/>
            <person name="Uehling J."/>
            <person name="Grigoriev I.V."/>
            <person name="Vagvolgyi C."/>
            <person name="Papp T."/>
            <person name="Martin F.M."/>
            <person name="Miettinen O."/>
            <person name="Hibbett D.S."/>
            <person name="Nagy L.G."/>
        </authorList>
    </citation>
    <scope>NUCLEOTIDE SEQUENCE [LARGE SCALE GENOMIC DNA]</scope>
    <source>
        <strain evidence="8 9">FP101781</strain>
    </source>
</reference>
<dbReference type="GO" id="GO:0001046">
    <property type="term" value="F:core promoter sequence-specific DNA binding"/>
    <property type="evidence" value="ECO:0007669"/>
    <property type="project" value="TreeGrafter"/>
</dbReference>
<comment type="similarity">
    <text evidence="2">Belongs to the SNAPC3/SRD2 family.</text>
</comment>
<dbReference type="OrthoDB" id="3437960at2759"/>
<dbReference type="InterPro" id="IPR022042">
    <property type="entry name" value="snRNA-activating_su3"/>
</dbReference>
<keyword evidence="3" id="KW-0805">Transcription regulation</keyword>
<feature type="region of interest" description="Disordered" evidence="7">
    <location>
        <begin position="91"/>
        <end position="112"/>
    </location>
</feature>
<dbReference type="Pfam" id="PF12251">
    <property type="entry name" value="SNAPC3"/>
    <property type="match status" value="1"/>
</dbReference>
<keyword evidence="4" id="KW-0238">DNA-binding</keyword>
<evidence type="ECO:0000313" key="9">
    <source>
        <dbReference type="Proteomes" id="UP000298030"/>
    </source>
</evidence>
<keyword evidence="6" id="KW-0539">Nucleus</keyword>
<dbReference type="GO" id="GO:0019185">
    <property type="term" value="C:snRNA-activating protein complex"/>
    <property type="evidence" value="ECO:0007669"/>
    <property type="project" value="TreeGrafter"/>
</dbReference>
<dbReference type="STRING" id="71717.A0A4Y7TVT3"/>
<dbReference type="GO" id="GO:0003681">
    <property type="term" value="F:bent DNA binding"/>
    <property type="evidence" value="ECO:0007669"/>
    <property type="project" value="TreeGrafter"/>
</dbReference>